<comment type="caution">
    <text evidence="2">The sequence shown here is derived from an EMBL/GenBank/DDBJ whole genome shotgun (WGS) entry which is preliminary data.</text>
</comment>
<dbReference type="RefSeq" id="WP_253744754.1">
    <property type="nucleotide sequence ID" value="NZ_BAABKA010000026.1"/>
</dbReference>
<protein>
    <submittedName>
        <fullName evidence="2">Uncharacterized protein</fullName>
    </submittedName>
</protein>
<proteinExistence type="predicted"/>
<dbReference type="EMBL" id="JAMZEB010000002">
    <property type="protein sequence ID" value="MCP2357644.1"/>
    <property type="molecule type" value="Genomic_DNA"/>
</dbReference>
<feature type="region of interest" description="Disordered" evidence="1">
    <location>
        <begin position="83"/>
        <end position="110"/>
    </location>
</feature>
<reference evidence="2" key="1">
    <citation type="submission" date="2022-06" db="EMBL/GenBank/DDBJ databases">
        <title>Sequencing the genomes of 1000 actinobacteria strains.</title>
        <authorList>
            <person name="Klenk H.-P."/>
        </authorList>
    </citation>
    <scope>NUCLEOTIDE SEQUENCE</scope>
    <source>
        <strain evidence="2">DSM 46694</strain>
    </source>
</reference>
<organism evidence="2 3">
    <name type="scientific">Nonomuraea thailandensis</name>
    <dbReference type="NCBI Taxonomy" id="1188745"/>
    <lineage>
        <taxon>Bacteria</taxon>
        <taxon>Bacillati</taxon>
        <taxon>Actinomycetota</taxon>
        <taxon>Actinomycetes</taxon>
        <taxon>Streptosporangiales</taxon>
        <taxon>Streptosporangiaceae</taxon>
        <taxon>Nonomuraea</taxon>
    </lineage>
</organism>
<evidence type="ECO:0000256" key="1">
    <source>
        <dbReference type="SAM" id="MobiDB-lite"/>
    </source>
</evidence>
<name>A0A9X2GEJ9_9ACTN</name>
<sequence>MAAPSRRDSGGLAYGMVASSYVTMPGVQPGTRLRMTPLRARSFGTWPRTQRSISTNGVNVSVPTPSRVSSALIAWVCSATSTPARSRAAAKPSMRAGSIPDTSGLHGPCG</sequence>
<evidence type="ECO:0000313" key="2">
    <source>
        <dbReference type="EMBL" id="MCP2357644.1"/>
    </source>
</evidence>
<dbReference type="AlphaFoldDB" id="A0A9X2GEJ9"/>
<feature type="compositionally biased region" description="Low complexity" evidence="1">
    <location>
        <begin position="83"/>
        <end position="96"/>
    </location>
</feature>
<accession>A0A9X2GEJ9</accession>
<gene>
    <name evidence="2" type="ORF">HD597_004664</name>
</gene>
<dbReference type="Proteomes" id="UP001139648">
    <property type="component" value="Unassembled WGS sequence"/>
</dbReference>
<keyword evidence="3" id="KW-1185">Reference proteome</keyword>
<evidence type="ECO:0000313" key="3">
    <source>
        <dbReference type="Proteomes" id="UP001139648"/>
    </source>
</evidence>